<evidence type="ECO:0000313" key="1">
    <source>
        <dbReference type="EnsemblPlants" id="TuG1812G0700002492.01.T01"/>
    </source>
</evidence>
<protein>
    <submittedName>
        <fullName evidence="1">Uncharacterized protein</fullName>
    </submittedName>
</protein>
<reference evidence="1" key="2">
    <citation type="submission" date="2018-03" db="EMBL/GenBank/DDBJ databases">
        <title>The Triticum urartu genome reveals the dynamic nature of wheat genome evolution.</title>
        <authorList>
            <person name="Ling H."/>
            <person name="Ma B."/>
            <person name="Shi X."/>
            <person name="Liu H."/>
            <person name="Dong L."/>
            <person name="Sun H."/>
            <person name="Cao Y."/>
            <person name="Gao Q."/>
            <person name="Zheng S."/>
            <person name="Li Y."/>
            <person name="Yu Y."/>
            <person name="Du H."/>
            <person name="Qi M."/>
            <person name="Li Y."/>
            <person name="Yu H."/>
            <person name="Cui Y."/>
            <person name="Wang N."/>
            <person name="Chen C."/>
            <person name="Wu H."/>
            <person name="Zhao Y."/>
            <person name="Zhang J."/>
            <person name="Li Y."/>
            <person name="Zhou W."/>
            <person name="Zhang B."/>
            <person name="Hu W."/>
            <person name="Eijk M."/>
            <person name="Tang J."/>
            <person name="Witsenboer H."/>
            <person name="Zhao S."/>
            <person name="Li Z."/>
            <person name="Zhang A."/>
            <person name="Wang D."/>
            <person name="Liang C."/>
        </authorList>
    </citation>
    <scope>NUCLEOTIDE SEQUENCE [LARGE SCALE GENOMIC DNA]</scope>
    <source>
        <strain evidence="1">cv. G1812</strain>
    </source>
</reference>
<reference evidence="1" key="3">
    <citation type="submission" date="2022-06" db="UniProtKB">
        <authorList>
            <consortium name="EnsemblPlants"/>
        </authorList>
    </citation>
    <scope>IDENTIFICATION</scope>
</reference>
<evidence type="ECO:0000313" key="2">
    <source>
        <dbReference type="Proteomes" id="UP000015106"/>
    </source>
</evidence>
<accession>A0A8R7V4R3</accession>
<dbReference type="AlphaFoldDB" id="A0A8R7V4R3"/>
<keyword evidence="2" id="KW-1185">Reference proteome</keyword>
<sequence>MTQMQKKVMTPIESLASPLNNSLDYHHPEQLPDSPQATHKFATNSEGYLCFILHSTFRAAMAHHSYHSMQFIGSNKSSNTQFEVLELCTYKSATSACCRVIRWYLDHSTRDTPCCHARSPDSEQQFTAASTCKHAHASICTLFSDSLSYGGA</sequence>
<organism evidence="1 2">
    <name type="scientific">Triticum urartu</name>
    <name type="common">Red wild einkorn</name>
    <name type="synonym">Crithodium urartu</name>
    <dbReference type="NCBI Taxonomy" id="4572"/>
    <lineage>
        <taxon>Eukaryota</taxon>
        <taxon>Viridiplantae</taxon>
        <taxon>Streptophyta</taxon>
        <taxon>Embryophyta</taxon>
        <taxon>Tracheophyta</taxon>
        <taxon>Spermatophyta</taxon>
        <taxon>Magnoliopsida</taxon>
        <taxon>Liliopsida</taxon>
        <taxon>Poales</taxon>
        <taxon>Poaceae</taxon>
        <taxon>BOP clade</taxon>
        <taxon>Pooideae</taxon>
        <taxon>Triticodae</taxon>
        <taxon>Triticeae</taxon>
        <taxon>Triticinae</taxon>
        <taxon>Triticum</taxon>
    </lineage>
</organism>
<dbReference type="Proteomes" id="UP000015106">
    <property type="component" value="Chromosome 7"/>
</dbReference>
<proteinExistence type="predicted"/>
<name>A0A8R7V4R3_TRIUA</name>
<dbReference type="EnsemblPlants" id="TuG1812G0700002492.01.T01">
    <property type="protein sequence ID" value="TuG1812G0700002492.01.T01"/>
    <property type="gene ID" value="TuG1812G0700002492.01"/>
</dbReference>
<reference evidence="2" key="1">
    <citation type="journal article" date="2013" name="Nature">
        <title>Draft genome of the wheat A-genome progenitor Triticum urartu.</title>
        <authorList>
            <person name="Ling H.Q."/>
            <person name="Zhao S."/>
            <person name="Liu D."/>
            <person name="Wang J."/>
            <person name="Sun H."/>
            <person name="Zhang C."/>
            <person name="Fan H."/>
            <person name="Li D."/>
            <person name="Dong L."/>
            <person name="Tao Y."/>
            <person name="Gao C."/>
            <person name="Wu H."/>
            <person name="Li Y."/>
            <person name="Cui Y."/>
            <person name="Guo X."/>
            <person name="Zheng S."/>
            <person name="Wang B."/>
            <person name="Yu K."/>
            <person name="Liang Q."/>
            <person name="Yang W."/>
            <person name="Lou X."/>
            <person name="Chen J."/>
            <person name="Feng M."/>
            <person name="Jian J."/>
            <person name="Zhang X."/>
            <person name="Luo G."/>
            <person name="Jiang Y."/>
            <person name="Liu J."/>
            <person name="Wang Z."/>
            <person name="Sha Y."/>
            <person name="Zhang B."/>
            <person name="Wu H."/>
            <person name="Tang D."/>
            <person name="Shen Q."/>
            <person name="Xue P."/>
            <person name="Zou S."/>
            <person name="Wang X."/>
            <person name="Liu X."/>
            <person name="Wang F."/>
            <person name="Yang Y."/>
            <person name="An X."/>
            <person name="Dong Z."/>
            <person name="Zhang K."/>
            <person name="Zhang X."/>
            <person name="Luo M.C."/>
            <person name="Dvorak J."/>
            <person name="Tong Y."/>
            <person name="Wang J."/>
            <person name="Yang H."/>
            <person name="Li Z."/>
            <person name="Wang D."/>
            <person name="Zhang A."/>
            <person name="Wang J."/>
        </authorList>
    </citation>
    <scope>NUCLEOTIDE SEQUENCE</scope>
    <source>
        <strain evidence="2">cv. G1812</strain>
    </source>
</reference>
<dbReference type="Gramene" id="TuG1812G0700002492.01.T01">
    <property type="protein sequence ID" value="TuG1812G0700002492.01.T01"/>
    <property type="gene ID" value="TuG1812G0700002492.01"/>
</dbReference>